<dbReference type="OrthoDB" id="2925151at2"/>
<accession>A0A1I0D894</accession>
<dbReference type="STRING" id="930131.SAMN05216389_10840"/>
<keyword evidence="3" id="KW-1185">Reference proteome</keyword>
<organism evidence="2 3">
    <name type="scientific">Oceanobacillus limi</name>
    <dbReference type="NCBI Taxonomy" id="930131"/>
    <lineage>
        <taxon>Bacteria</taxon>
        <taxon>Bacillati</taxon>
        <taxon>Bacillota</taxon>
        <taxon>Bacilli</taxon>
        <taxon>Bacillales</taxon>
        <taxon>Bacillaceae</taxon>
        <taxon>Oceanobacillus</taxon>
    </lineage>
</organism>
<keyword evidence="1" id="KW-1133">Transmembrane helix</keyword>
<evidence type="ECO:0000313" key="2">
    <source>
        <dbReference type="EMBL" id="SET27872.1"/>
    </source>
</evidence>
<evidence type="ECO:0000313" key="3">
    <source>
        <dbReference type="Proteomes" id="UP000198618"/>
    </source>
</evidence>
<dbReference type="EMBL" id="FOHE01000008">
    <property type="protein sequence ID" value="SET27872.1"/>
    <property type="molecule type" value="Genomic_DNA"/>
</dbReference>
<keyword evidence="1" id="KW-0812">Transmembrane</keyword>
<evidence type="ECO:0000256" key="1">
    <source>
        <dbReference type="SAM" id="Phobius"/>
    </source>
</evidence>
<protein>
    <submittedName>
        <fullName evidence="2">Uncharacterized protein</fullName>
    </submittedName>
</protein>
<reference evidence="2 3" key="1">
    <citation type="submission" date="2016-10" db="EMBL/GenBank/DDBJ databases">
        <authorList>
            <person name="de Groot N.N."/>
        </authorList>
    </citation>
    <scope>NUCLEOTIDE SEQUENCE [LARGE SCALE GENOMIC DNA]</scope>
    <source>
        <strain evidence="2 3">IBRC-M 10780</strain>
    </source>
</reference>
<dbReference type="Proteomes" id="UP000198618">
    <property type="component" value="Unassembled WGS sequence"/>
</dbReference>
<dbReference type="AlphaFoldDB" id="A0A1I0D894"/>
<keyword evidence="1" id="KW-0472">Membrane</keyword>
<name>A0A1I0D894_9BACI</name>
<feature type="transmembrane region" description="Helical" evidence="1">
    <location>
        <begin position="6"/>
        <end position="24"/>
    </location>
</feature>
<proteinExistence type="predicted"/>
<sequence>MNLQKILFGIIGVLFFLVVVNIVIMNENPPSQETENTLDDTGYKKINYKYTGESEHWKGEYILEGEEITYESFGVLEQEYWHEGTGHVEYIGDISKLNAAEKLDIKAEFGSSSSSMGVTFDNDAPRETVFNLPVDSSDVFGVFENPIELKLILDGETEVLQLVPEDISK</sequence>
<gene>
    <name evidence="2" type="ORF">SAMN05216389_10840</name>
</gene>
<dbReference type="RefSeq" id="WP_090869413.1">
    <property type="nucleotide sequence ID" value="NZ_FOHE01000008.1"/>
</dbReference>